<evidence type="ECO:0000256" key="4">
    <source>
        <dbReference type="SAM" id="MobiDB-lite"/>
    </source>
</evidence>
<comment type="caution">
    <text evidence="6">The sequence shown here is derived from an EMBL/GenBank/DDBJ whole genome shotgun (WGS) entry which is preliminary data.</text>
</comment>
<dbReference type="InterPro" id="IPR039424">
    <property type="entry name" value="SBP_5"/>
</dbReference>
<dbReference type="SUPFAM" id="SSF53850">
    <property type="entry name" value="Periplasmic binding protein-like II"/>
    <property type="match status" value="1"/>
</dbReference>
<sequence>MTDEKSTYDVTRRRLLQGTGAIGIAGLAGCQSATAPEGGNGSGNGSGGGGGNGSAGENGSANESGGSGGGGGGQLTFAQVKSPIEFDPIVLNDVPSDQVASLVFDPLYRWNEAGKEIVPQIAAKQPEVENGGQRYVVPLNENATFHNGDPVTAEDVAYTFTAPVEEETENAANFNMIDTAEAVDEKTVQFDLKYPFGAFNSYLAANVVPKSVREEDKQAFNTKNPVGAGPFSFEGWQEGDFARVKRWDDYWGDPMPNLAGIEFVPVEEGTTRVTTLKSGENDVIEEIPPKSWSTVENMGNASIDAVPGVGYFYLAFNCKKGPTADPKVREAIDYVVSMDQAVSNFVEPTGLRQYSPLPKVLVDDWDMPIEEWKKIPHDKDVDKAKSMLDDSDNVPDNWNAKIIVPPDDKREQIGTSVANGLKEAGYGATVQRLDWGTFLERYVTGEPDDYNMYTLGWSGTPDPDSFMYFLFAQSQAGVGQGHFYQNEEVNSAIVDARESTDRNERKELYQQAITTLLEDRVNLPAYNLKNSFGVKNYVEDFTSHPVGSFSIATSYNNVSVEK</sequence>
<feature type="domain" description="Solute-binding protein family 5" evidence="5">
    <location>
        <begin position="116"/>
        <end position="475"/>
    </location>
</feature>
<keyword evidence="7" id="KW-1185">Reference proteome</keyword>
<dbReference type="Gene3D" id="3.40.190.10">
    <property type="entry name" value="Periplasmic binding protein-like II"/>
    <property type="match status" value="1"/>
</dbReference>
<dbReference type="GO" id="GO:0043190">
    <property type="term" value="C:ATP-binding cassette (ABC) transporter complex"/>
    <property type="evidence" value="ECO:0007669"/>
    <property type="project" value="InterPro"/>
</dbReference>
<dbReference type="PANTHER" id="PTHR30290">
    <property type="entry name" value="PERIPLASMIC BINDING COMPONENT OF ABC TRANSPORTER"/>
    <property type="match status" value="1"/>
</dbReference>
<evidence type="ECO:0000313" key="7">
    <source>
        <dbReference type="Proteomes" id="UP000011669"/>
    </source>
</evidence>
<gene>
    <name evidence="6" type="ORF">C449_10089</name>
</gene>
<name>M0MJW6_9EURY</name>
<evidence type="ECO:0000256" key="3">
    <source>
        <dbReference type="ARBA" id="ARBA00022729"/>
    </source>
</evidence>
<dbReference type="STRING" id="1227455.C449_10089"/>
<feature type="compositionally biased region" description="Gly residues" evidence="4">
    <location>
        <begin position="65"/>
        <end position="74"/>
    </location>
</feature>
<dbReference type="EMBL" id="AOMD01000021">
    <property type="protein sequence ID" value="EMA44999.1"/>
    <property type="molecule type" value="Genomic_DNA"/>
</dbReference>
<evidence type="ECO:0000259" key="5">
    <source>
        <dbReference type="Pfam" id="PF00496"/>
    </source>
</evidence>
<dbReference type="Proteomes" id="UP000011669">
    <property type="component" value="Unassembled WGS sequence"/>
</dbReference>
<dbReference type="InterPro" id="IPR030678">
    <property type="entry name" value="Peptide/Ni-bd"/>
</dbReference>
<dbReference type="Pfam" id="PF00496">
    <property type="entry name" value="SBP_bac_5"/>
    <property type="match status" value="1"/>
</dbReference>
<protein>
    <submittedName>
        <fullName evidence="6">Family 5 extracellular solute-binding protein</fullName>
    </submittedName>
</protein>
<dbReference type="OrthoDB" id="194307at2157"/>
<dbReference type="CDD" id="cd00995">
    <property type="entry name" value="PBP2_NikA_DppA_OppA_like"/>
    <property type="match status" value="1"/>
</dbReference>
<organism evidence="6 7">
    <name type="scientific">Halococcus saccharolyticus DSM 5350</name>
    <dbReference type="NCBI Taxonomy" id="1227455"/>
    <lineage>
        <taxon>Archaea</taxon>
        <taxon>Methanobacteriati</taxon>
        <taxon>Methanobacteriota</taxon>
        <taxon>Stenosarchaea group</taxon>
        <taxon>Halobacteria</taxon>
        <taxon>Halobacteriales</taxon>
        <taxon>Halococcaceae</taxon>
        <taxon>Halococcus</taxon>
    </lineage>
</organism>
<dbReference type="PROSITE" id="PS51318">
    <property type="entry name" value="TAT"/>
    <property type="match status" value="1"/>
</dbReference>
<keyword evidence="3" id="KW-0732">Signal</keyword>
<dbReference type="RefSeq" id="WP_006077869.1">
    <property type="nucleotide sequence ID" value="NZ_AOMD01000021.1"/>
</dbReference>
<dbReference type="GO" id="GO:1904680">
    <property type="term" value="F:peptide transmembrane transporter activity"/>
    <property type="evidence" value="ECO:0007669"/>
    <property type="project" value="TreeGrafter"/>
</dbReference>
<dbReference type="GO" id="GO:0015833">
    <property type="term" value="P:peptide transport"/>
    <property type="evidence" value="ECO:0007669"/>
    <property type="project" value="TreeGrafter"/>
</dbReference>
<proteinExistence type="inferred from homology"/>
<reference evidence="6 7" key="1">
    <citation type="journal article" date="2014" name="PLoS Genet.">
        <title>Phylogenetically driven sequencing of extremely halophilic archaea reveals strategies for static and dynamic osmo-response.</title>
        <authorList>
            <person name="Becker E.A."/>
            <person name="Seitzer P.M."/>
            <person name="Tritt A."/>
            <person name="Larsen D."/>
            <person name="Krusor M."/>
            <person name="Yao A.I."/>
            <person name="Wu D."/>
            <person name="Madern D."/>
            <person name="Eisen J.A."/>
            <person name="Darling A.E."/>
            <person name="Facciotti M.T."/>
        </authorList>
    </citation>
    <scope>NUCLEOTIDE SEQUENCE [LARGE SCALE GENOMIC DNA]</scope>
    <source>
        <strain evidence="6 7">DSM 5350</strain>
    </source>
</reference>
<dbReference type="PATRIC" id="fig|1227455.4.peg.2064"/>
<evidence type="ECO:0000313" key="6">
    <source>
        <dbReference type="EMBL" id="EMA44999.1"/>
    </source>
</evidence>
<evidence type="ECO:0000256" key="1">
    <source>
        <dbReference type="ARBA" id="ARBA00005695"/>
    </source>
</evidence>
<keyword evidence="2" id="KW-0813">Transport</keyword>
<dbReference type="GO" id="GO:0042597">
    <property type="term" value="C:periplasmic space"/>
    <property type="evidence" value="ECO:0007669"/>
    <property type="project" value="UniProtKB-ARBA"/>
</dbReference>
<dbReference type="PIRSF" id="PIRSF002741">
    <property type="entry name" value="MppA"/>
    <property type="match status" value="1"/>
</dbReference>
<accession>M0MJW6</accession>
<dbReference type="Gene3D" id="3.10.105.10">
    <property type="entry name" value="Dipeptide-binding Protein, Domain 3"/>
    <property type="match status" value="1"/>
</dbReference>
<dbReference type="AlphaFoldDB" id="M0MJW6"/>
<feature type="region of interest" description="Disordered" evidence="4">
    <location>
        <begin position="36"/>
        <end position="76"/>
    </location>
</feature>
<dbReference type="InParanoid" id="M0MJW6"/>
<dbReference type="PANTHER" id="PTHR30290:SF9">
    <property type="entry name" value="OLIGOPEPTIDE-BINDING PROTEIN APPA"/>
    <property type="match status" value="1"/>
</dbReference>
<dbReference type="PROSITE" id="PS51257">
    <property type="entry name" value="PROKAR_LIPOPROTEIN"/>
    <property type="match status" value="1"/>
</dbReference>
<dbReference type="InterPro" id="IPR000914">
    <property type="entry name" value="SBP_5_dom"/>
</dbReference>
<evidence type="ECO:0000256" key="2">
    <source>
        <dbReference type="ARBA" id="ARBA00022448"/>
    </source>
</evidence>
<feature type="compositionally biased region" description="Gly residues" evidence="4">
    <location>
        <begin position="38"/>
        <end position="56"/>
    </location>
</feature>
<dbReference type="InterPro" id="IPR006311">
    <property type="entry name" value="TAT_signal"/>
</dbReference>
<comment type="similarity">
    <text evidence="1">Belongs to the bacterial solute-binding protein 5 family.</text>
</comment>